<evidence type="ECO:0000313" key="2">
    <source>
        <dbReference type="EMBL" id="MFC7062615.1"/>
    </source>
</evidence>
<dbReference type="InterPro" id="IPR027417">
    <property type="entry name" value="P-loop_NTPase"/>
</dbReference>
<dbReference type="Proteomes" id="UP001596410">
    <property type="component" value="Unassembled WGS sequence"/>
</dbReference>
<gene>
    <name evidence="2" type="ORF">ACFQIC_12185</name>
</gene>
<sequence length="1307" mass="152637">MSVEIHGQIGYDYQYLVSAYLAVKYIEKDNIEIYVESENGEDLQLGFSEEGEQYIIDVQVKHRETQVDLKEFANWVSHFDKNSHTQNLFTKLKQNKNRFVSYYTNARCNDDVSKFINNKDSINASLNTGLSNTFLKKLKVKILETYTDEKTLSNKRKNFLEWFLEKNNNNAFRNILKRNKVYDLFSFEDVKENLKRILNKSYAVPESEIISAINELLLIVREEKGSGVSITEIIIDVLEKYRGTRIFRYDEYKIHRQEKEYCLDYIKKSNALLLTGSSLCGKTYLAEEIGQNYQEQGYNVKITGELSGDEGALTFFRHSTKEDRLLILDDPFGSITKTENSLEALRKVSQLINNSTPSKKIIVTSRTDILLGTMGKTVVSDCNLSGTSWYDLTVDNFDFMENLWTKYFGSSSSSMNILNNVSHWLSINEGVNSLQPGQIELLFNEKKNLESLQELSAVSIIDLARIDSKQLAEKIGQRGGTIKKLFIALGLSSNTLREVSINDLTFILSNTSEKPSLIDDREPGKEMTFKTDFEDQFPKYEKHFDLSEDFKQEIKYLNSHGYIYIDKIKRSIIFTHPIYHHASKILFAEGIDDLFDSAQTLSYAESSLSSLSKNSSMSALSTLEWYYNLHPVDSVKKIIFKSIYSIFPSVKDRSIEFFDDKLEILNDDEERELIRSVKFQEKVEESGILWRAGEAYYNPSNKRNIFAVTKLDKNIYILLEKAKGDETLTPEEIWNLLDFGEDLKNEELTLRIAKLGLTYDESFIREKAVFHLFSNHMFNLEENIDVYLDYSEHPNVIFMLFRGALNSWDKYSDKNKKLILTYFKESLSIIPVAVRSIKFLENFYDEYKTDSIEWSKLNEENKTSLWLTWYEVFIELLNKFPSKQIRLNEPHMVEVATSSLKYVDDKELIVDLANTWLNWLNNYWKYNTAHDYGMSVASYLMEGTGSDSTIREPVFKELLKQPNTNFITTNIFTFIYHWDQLSEGEKREIYMTLNSTREDLNWIRAVALNSNKVPTEIQTAIFNEEILENGVTVIVDKLIEFNLLETGINVHTGYPQPLWWNGYHHNNYKLWDRIIVEVLERKSLDKSFELVLKEFIDCLYNHNTQRFDYPLYVKLVQSDSETRIRVFSRLLIETIQQNQANKKMWNILLSNSSKKEIENFLDTIAYYIEGVQYAHSSYNDLFDIFDREVINAICNRIITDKKILIFCNKVTSLFNTDIDLDVSDKKMEEFRQMSLQFVVKSFKEAYSEAPPKMTFTNKTTLFTLKDLKIQDQELLNLVESNRRRLVHEGSATKTKLTDHYELDNWFE</sequence>
<feature type="domain" description="Novel STAND NTPase 3" evidence="1">
    <location>
        <begin position="261"/>
        <end position="370"/>
    </location>
</feature>
<dbReference type="EMBL" id="JBHSZV010000031">
    <property type="protein sequence ID" value="MFC7062615.1"/>
    <property type="molecule type" value="Genomic_DNA"/>
</dbReference>
<reference evidence="3" key="1">
    <citation type="journal article" date="2019" name="Int. J. Syst. Evol. Microbiol.">
        <title>The Global Catalogue of Microorganisms (GCM) 10K type strain sequencing project: providing services to taxonomists for standard genome sequencing and annotation.</title>
        <authorList>
            <consortium name="The Broad Institute Genomics Platform"/>
            <consortium name="The Broad Institute Genome Sequencing Center for Infectious Disease"/>
            <person name="Wu L."/>
            <person name="Ma J."/>
        </authorList>
    </citation>
    <scope>NUCLEOTIDE SEQUENCE [LARGE SCALE GENOMIC DNA]</scope>
    <source>
        <strain evidence="3">CGMCC 4.1621</strain>
    </source>
</reference>
<name>A0ABW2EP47_9BACI</name>
<dbReference type="Pfam" id="PF20720">
    <property type="entry name" value="nSTAND3"/>
    <property type="match status" value="1"/>
</dbReference>
<evidence type="ECO:0000259" key="1">
    <source>
        <dbReference type="Pfam" id="PF20720"/>
    </source>
</evidence>
<dbReference type="Gene3D" id="3.40.50.300">
    <property type="entry name" value="P-loop containing nucleotide triphosphate hydrolases"/>
    <property type="match status" value="1"/>
</dbReference>
<accession>A0ABW2EP47</accession>
<dbReference type="SUPFAM" id="SSF52540">
    <property type="entry name" value="P-loop containing nucleoside triphosphate hydrolases"/>
    <property type="match status" value="1"/>
</dbReference>
<proteinExistence type="predicted"/>
<evidence type="ECO:0000313" key="3">
    <source>
        <dbReference type="Proteomes" id="UP001596410"/>
    </source>
</evidence>
<dbReference type="RefSeq" id="WP_204707110.1">
    <property type="nucleotide sequence ID" value="NZ_JBHSZV010000031.1"/>
</dbReference>
<protein>
    <recommendedName>
        <fullName evidence="1">Novel STAND NTPase 3 domain-containing protein</fullName>
    </recommendedName>
</protein>
<organism evidence="2 3">
    <name type="scientific">Halobacillus seohaensis</name>
    <dbReference type="NCBI Taxonomy" id="447421"/>
    <lineage>
        <taxon>Bacteria</taxon>
        <taxon>Bacillati</taxon>
        <taxon>Bacillota</taxon>
        <taxon>Bacilli</taxon>
        <taxon>Bacillales</taxon>
        <taxon>Bacillaceae</taxon>
        <taxon>Halobacillus</taxon>
    </lineage>
</organism>
<comment type="caution">
    <text evidence="2">The sequence shown here is derived from an EMBL/GenBank/DDBJ whole genome shotgun (WGS) entry which is preliminary data.</text>
</comment>
<keyword evidence="3" id="KW-1185">Reference proteome</keyword>
<dbReference type="InterPro" id="IPR049050">
    <property type="entry name" value="nSTAND3"/>
</dbReference>